<keyword evidence="7" id="KW-0238">DNA-binding</keyword>
<feature type="cross-link" description="Glycyl lysine isopeptide (Lys-Gly) (interchain with G-Cter in ubiquitin)" evidence="13">
    <location>
        <position position="540"/>
    </location>
</feature>
<dbReference type="InterPro" id="IPR012346">
    <property type="entry name" value="p53/RUNT-type_TF_DNA-bd_sf"/>
</dbReference>
<comment type="subcellular location">
    <subcellularLocation>
        <location evidence="1">Nucleus</location>
    </subcellularLocation>
</comment>
<evidence type="ECO:0000256" key="8">
    <source>
        <dbReference type="ARBA" id="ARBA00023159"/>
    </source>
</evidence>
<evidence type="ECO:0000259" key="14">
    <source>
        <dbReference type="Pfam" id="PF00870"/>
    </source>
</evidence>
<dbReference type="KEGG" id="clec:106661944"/>
<feature type="binding site" evidence="11">
    <location>
        <position position="488"/>
    </location>
    <ligand>
        <name>Zn(2+)</name>
        <dbReference type="ChEBI" id="CHEBI:29105"/>
    </ligand>
</feature>
<dbReference type="SUPFAM" id="SSF49417">
    <property type="entry name" value="p53-like transcription factors"/>
    <property type="match status" value="2"/>
</dbReference>
<feature type="site" description="Interaction with DNA" evidence="12">
    <location>
        <position position="361"/>
    </location>
</feature>
<dbReference type="GO" id="GO:0006915">
    <property type="term" value="P:apoptotic process"/>
    <property type="evidence" value="ECO:0007669"/>
    <property type="project" value="UniProtKB-KW"/>
</dbReference>
<dbReference type="InterPro" id="IPR002117">
    <property type="entry name" value="p53_tumour_suppressor"/>
</dbReference>
<dbReference type="PRINTS" id="PR00386">
    <property type="entry name" value="P53SUPPRESSR"/>
</dbReference>
<keyword evidence="4 11" id="KW-0479">Metal-binding</keyword>
<evidence type="ECO:0000256" key="9">
    <source>
        <dbReference type="ARBA" id="ARBA00023163"/>
    </source>
</evidence>
<organism evidence="15 16">
    <name type="scientific">Cimex lectularius</name>
    <name type="common">Bed bug</name>
    <name type="synonym">Acanthia lectularia</name>
    <dbReference type="NCBI Taxonomy" id="79782"/>
    <lineage>
        <taxon>Eukaryota</taxon>
        <taxon>Metazoa</taxon>
        <taxon>Ecdysozoa</taxon>
        <taxon>Arthropoda</taxon>
        <taxon>Hexapoda</taxon>
        <taxon>Insecta</taxon>
        <taxon>Pterygota</taxon>
        <taxon>Neoptera</taxon>
        <taxon>Paraneoptera</taxon>
        <taxon>Hemiptera</taxon>
        <taxon>Heteroptera</taxon>
        <taxon>Panheteroptera</taxon>
        <taxon>Cimicomorpha</taxon>
        <taxon>Cimicidae</taxon>
        <taxon>Cimex</taxon>
    </lineage>
</organism>
<keyword evidence="9" id="KW-0804">Transcription</keyword>
<reference evidence="15" key="1">
    <citation type="submission" date="2022-01" db="UniProtKB">
        <authorList>
            <consortium name="EnsemblMetazoa"/>
        </authorList>
    </citation>
    <scope>IDENTIFICATION</scope>
</reference>
<dbReference type="GO" id="GO:0005634">
    <property type="term" value="C:nucleus"/>
    <property type="evidence" value="ECO:0007669"/>
    <property type="project" value="UniProtKB-SubCell"/>
</dbReference>
<keyword evidence="8" id="KW-0010">Activator</keyword>
<dbReference type="GO" id="GO:0046872">
    <property type="term" value="F:metal ion binding"/>
    <property type="evidence" value="ECO:0007669"/>
    <property type="project" value="UniProtKB-KW"/>
</dbReference>
<dbReference type="PANTHER" id="PTHR11447">
    <property type="entry name" value="CELLULAR TUMOR ANTIGEN P53"/>
    <property type="match status" value="1"/>
</dbReference>
<dbReference type="EnsemblMetazoa" id="XM_014385712.2">
    <property type="protein sequence ID" value="XP_014241198.1"/>
    <property type="gene ID" value="LOC106661944"/>
</dbReference>
<evidence type="ECO:0000256" key="5">
    <source>
        <dbReference type="ARBA" id="ARBA00022833"/>
    </source>
</evidence>
<feature type="binding site" evidence="11">
    <location>
        <position position="418"/>
    </location>
    <ligand>
        <name>Zn(2+)</name>
        <dbReference type="ChEBI" id="CHEBI:29105"/>
    </ligand>
</feature>
<evidence type="ECO:0000256" key="3">
    <source>
        <dbReference type="ARBA" id="ARBA00022703"/>
    </source>
</evidence>
<comment type="similarity">
    <text evidence="2">Belongs to the p53 family.</text>
</comment>
<dbReference type="GO" id="GO:0000981">
    <property type="term" value="F:DNA-binding transcription factor activity, RNA polymerase II-specific"/>
    <property type="evidence" value="ECO:0007669"/>
    <property type="project" value="TreeGrafter"/>
</dbReference>
<dbReference type="RefSeq" id="XP_014241198.1">
    <property type="nucleotide sequence ID" value="XM_014385712.2"/>
</dbReference>
<feature type="domain" description="p53 DNA-binding" evidence="14">
    <location>
        <begin position="343"/>
        <end position="537"/>
    </location>
</feature>
<dbReference type="PANTHER" id="PTHR11447:SF16">
    <property type="entry name" value="P53 PROTEIN LONG FORM VARIANT 1"/>
    <property type="match status" value="1"/>
</dbReference>
<keyword evidence="3" id="KW-0053">Apoptosis</keyword>
<evidence type="ECO:0000256" key="1">
    <source>
        <dbReference type="ARBA" id="ARBA00004123"/>
    </source>
</evidence>
<dbReference type="OrthoDB" id="5915660at2759"/>
<evidence type="ECO:0000256" key="13">
    <source>
        <dbReference type="PIRSR" id="PIRSR602117-3"/>
    </source>
</evidence>
<dbReference type="Pfam" id="PF00870">
    <property type="entry name" value="P53"/>
    <property type="match status" value="2"/>
</dbReference>
<evidence type="ECO:0000256" key="7">
    <source>
        <dbReference type="ARBA" id="ARBA00023125"/>
    </source>
</evidence>
<feature type="domain" description="p53 DNA-binding" evidence="14">
    <location>
        <begin position="110"/>
        <end position="304"/>
    </location>
</feature>
<accession>A0A8I6R8H2</accession>
<evidence type="ECO:0000256" key="10">
    <source>
        <dbReference type="ARBA" id="ARBA00023242"/>
    </source>
</evidence>
<keyword evidence="6" id="KW-0805">Transcription regulation</keyword>
<dbReference type="GO" id="GO:0000978">
    <property type="term" value="F:RNA polymerase II cis-regulatory region sequence-specific DNA binding"/>
    <property type="evidence" value="ECO:0007669"/>
    <property type="project" value="TreeGrafter"/>
</dbReference>
<evidence type="ECO:0000256" key="4">
    <source>
        <dbReference type="ARBA" id="ARBA00022723"/>
    </source>
</evidence>
<comment type="cofactor">
    <cofactor evidence="11">
        <name>Zn(2+)</name>
        <dbReference type="ChEBI" id="CHEBI:29105"/>
    </cofactor>
    <text evidence="11">Binds 1 zinc ion per subunit.</text>
</comment>
<proteinExistence type="inferred from homology"/>
<dbReference type="Proteomes" id="UP000494040">
    <property type="component" value="Unassembled WGS sequence"/>
</dbReference>
<dbReference type="InterPro" id="IPR008967">
    <property type="entry name" value="p53-like_TF_DNA-bd_sf"/>
</dbReference>
<dbReference type="CDD" id="cd08367">
    <property type="entry name" value="P53"/>
    <property type="match status" value="2"/>
</dbReference>
<protein>
    <recommendedName>
        <fullName evidence="14">p53 DNA-binding domain-containing protein</fullName>
    </recommendedName>
</protein>
<evidence type="ECO:0000256" key="6">
    <source>
        <dbReference type="ARBA" id="ARBA00023015"/>
    </source>
</evidence>
<evidence type="ECO:0000256" key="2">
    <source>
        <dbReference type="ARBA" id="ARBA00006167"/>
    </source>
</evidence>
<evidence type="ECO:0000313" key="16">
    <source>
        <dbReference type="Proteomes" id="UP000494040"/>
    </source>
</evidence>
<dbReference type="GeneID" id="106661944"/>
<dbReference type="AlphaFoldDB" id="A0A8I6R8H2"/>
<evidence type="ECO:0000313" key="15">
    <source>
        <dbReference type="EnsemblMetazoa" id="XP_014241198.1"/>
    </source>
</evidence>
<keyword evidence="5 11" id="KW-0862">Zinc</keyword>
<feature type="binding site" evidence="11">
    <location>
        <position position="492"/>
    </location>
    <ligand>
        <name>Zn(2+)</name>
        <dbReference type="ChEBI" id="CHEBI:29105"/>
    </ligand>
</feature>
<keyword evidence="10" id="KW-0539">Nucleus</keyword>
<keyword evidence="16" id="KW-1185">Reference proteome</keyword>
<evidence type="ECO:0000256" key="11">
    <source>
        <dbReference type="PIRSR" id="PIRSR602117-1"/>
    </source>
</evidence>
<feature type="binding site" evidence="11">
    <location>
        <position position="415"/>
    </location>
    <ligand>
        <name>Zn(2+)</name>
        <dbReference type="ChEBI" id="CHEBI:29105"/>
    </ligand>
</feature>
<dbReference type="Gene3D" id="2.60.40.720">
    <property type="match status" value="2"/>
</dbReference>
<sequence>MESDSLNEIESGDLVFLDNNQLTQLQSLTNCLELDPILEQESPPQLSCVTLDDEPLCTLKSNGFSNFNDISIQPGNLENIGFPNHEFIIQTANLNDMSISLPSTGILPSQDVYEGPYGFRISLDDLGRAGNYSKKLNQVFIHMNNVLIVQFKTSISMDGRFFIRALMMYSGSEFNSEPVTRCNLHAVLDDPHLEAHKEFGICKCMYYNNARHVIRSELPDAFYCYDPESKRHSVLTNVARPQPGADSFSVPYIFKCKTSCNSMQRRPVNIVFTLENELFEVQGRSILKITISSCPKRDKKIHEGKGSSDNSHKIKKAIKVETKKINKKEMFPKLPSTENFLSQDHSDSLYGFNVFLNNKGKSFHYSELSNKVFISMNSVLMVNFRMHRPTNKRLFIRAVMKYSDSEHASEPVDRCLYHKSVDDPHLEAHGDNSCNCNCYNNAGHVIACNLPESVYCYDQGNKRHSVIVSVPSAQPGTDSFSIPYIFRCLTTCPSIQRRPVNVVFLLEDEWCEVLGKKILQVKICASPKRDMRSHEASYMKEANNAAMLCPKAPKRVMSETERHQMKKIKTESASDNSNEEFVLTFAKNVNSLLQTLDKYQEKDMLNSQHEKMVITEQLNLDKTRVKENLAFFKNLL</sequence>
<name>A0A8I6R8H2_CIMLE</name>
<dbReference type="InterPro" id="IPR011615">
    <property type="entry name" value="p53_DNA-bd"/>
</dbReference>
<evidence type="ECO:0000256" key="12">
    <source>
        <dbReference type="PIRSR" id="PIRSR602117-2"/>
    </source>
</evidence>